<evidence type="ECO:0000256" key="3">
    <source>
        <dbReference type="ARBA" id="ARBA00012588"/>
    </source>
</evidence>
<evidence type="ECO:0000313" key="8">
    <source>
        <dbReference type="EMBL" id="KOM37820.1"/>
    </source>
</evidence>
<gene>
    <name evidence="8" type="ORF">LR48_Vigan03g120200</name>
</gene>
<comment type="pathway">
    <text evidence="2">Glycan biosynthesis; starch biosynthesis.</text>
</comment>
<evidence type="ECO:0000256" key="1">
    <source>
        <dbReference type="ARBA" id="ARBA00001478"/>
    </source>
</evidence>
<dbReference type="Proteomes" id="UP000053144">
    <property type="component" value="Chromosome 3"/>
</dbReference>
<evidence type="ECO:0000259" key="7">
    <source>
        <dbReference type="Pfam" id="PF08323"/>
    </source>
</evidence>
<keyword evidence="4" id="KW-0328">Glycosyltransferase</keyword>
<evidence type="ECO:0000256" key="2">
    <source>
        <dbReference type="ARBA" id="ARBA00004727"/>
    </source>
</evidence>
<reference evidence="9" key="1">
    <citation type="journal article" date="2015" name="Proc. Natl. Acad. Sci. U.S.A.">
        <title>Genome sequencing of adzuki bean (Vigna angularis) provides insight into high starch and low fat accumulation and domestication.</title>
        <authorList>
            <person name="Yang K."/>
            <person name="Tian Z."/>
            <person name="Chen C."/>
            <person name="Luo L."/>
            <person name="Zhao B."/>
            <person name="Wang Z."/>
            <person name="Yu L."/>
            <person name="Li Y."/>
            <person name="Sun Y."/>
            <person name="Li W."/>
            <person name="Chen Y."/>
            <person name="Li Y."/>
            <person name="Zhang Y."/>
            <person name="Ai D."/>
            <person name="Zhao J."/>
            <person name="Shang C."/>
            <person name="Ma Y."/>
            <person name="Wu B."/>
            <person name="Wang M."/>
            <person name="Gao L."/>
            <person name="Sun D."/>
            <person name="Zhang P."/>
            <person name="Guo F."/>
            <person name="Wang W."/>
            <person name="Li Y."/>
            <person name="Wang J."/>
            <person name="Varshney R.K."/>
            <person name="Wang J."/>
            <person name="Ling H.Q."/>
            <person name="Wan P."/>
        </authorList>
    </citation>
    <scope>NUCLEOTIDE SEQUENCE</scope>
    <source>
        <strain evidence="9">cv. Jingnong 6</strain>
    </source>
</reference>
<dbReference type="Pfam" id="PF08323">
    <property type="entry name" value="Glyco_transf_5"/>
    <property type="match status" value="1"/>
</dbReference>
<dbReference type="AlphaFoldDB" id="A0A0L9U4V9"/>
<dbReference type="OMA" id="FGCENIY"/>
<feature type="domain" description="Starch synthase catalytic" evidence="7">
    <location>
        <begin position="8"/>
        <end position="189"/>
    </location>
</feature>
<name>A0A0L9U4V9_PHAAN</name>
<evidence type="ECO:0000313" key="9">
    <source>
        <dbReference type="Proteomes" id="UP000053144"/>
    </source>
</evidence>
<proteinExistence type="predicted"/>
<evidence type="ECO:0000256" key="6">
    <source>
        <dbReference type="ARBA" id="ARBA00022922"/>
    </source>
</evidence>
<accession>A0A0L9U4V9</accession>
<dbReference type="STRING" id="3914.A0A0L9U4V9"/>
<sequence>MYDLCRPALQKKGHLVEIVLPKYHCKQYDRVYNLRALSVEIESYFDHQLYKSKIWVGSVVGLPVYFIEPQHPSKFFWRGKFYGEHDDFRRFSFFSRAALEFLLQAGKKPNIIHCHDWQTAFIAPLYWEIFVHKGLNSARICFTCHNFEYQGTAAASELDSCGLVSQNLNQSDKMQDNSARDRVNSVKGGHGLHSTLSSHSRKFIGILNGIDTDAWNPATDEFLPVQYNATDLHGKVENKQALRRKLGLSSADIRRPLVIGRILNGSW</sequence>
<dbReference type="Gene3D" id="3.40.50.2000">
    <property type="entry name" value="Glycogen Phosphorylase B"/>
    <property type="match status" value="3"/>
</dbReference>
<comment type="catalytic activity">
    <reaction evidence="1">
        <text>[(1-&gt;4)-alpha-D-glucosyl](n) + ADP-alpha-D-glucose = [(1-&gt;4)-alpha-D-glucosyl](n+1) + ADP + H(+)</text>
        <dbReference type="Rhea" id="RHEA:18189"/>
        <dbReference type="Rhea" id="RHEA-COMP:9584"/>
        <dbReference type="Rhea" id="RHEA-COMP:9587"/>
        <dbReference type="ChEBI" id="CHEBI:15378"/>
        <dbReference type="ChEBI" id="CHEBI:15444"/>
        <dbReference type="ChEBI" id="CHEBI:57498"/>
        <dbReference type="ChEBI" id="CHEBI:456216"/>
        <dbReference type="EC" id="2.4.1.21"/>
    </reaction>
</comment>
<dbReference type="EC" id="2.4.1.21" evidence="3"/>
<dbReference type="EMBL" id="CM003373">
    <property type="protein sequence ID" value="KOM37820.1"/>
    <property type="molecule type" value="Genomic_DNA"/>
</dbReference>
<dbReference type="GO" id="GO:0009011">
    <property type="term" value="F:alpha-1,4-glucan glucosyltransferase (ADP-glucose donor) activity"/>
    <property type="evidence" value="ECO:0007669"/>
    <property type="project" value="UniProtKB-EC"/>
</dbReference>
<dbReference type="InterPro" id="IPR013534">
    <property type="entry name" value="Starch_synth_cat_dom"/>
</dbReference>
<dbReference type="PANTHER" id="PTHR46083">
    <property type="match status" value="1"/>
</dbReference>
<dbReference type="UniPathway" id="UPA00152"/>
<dbReference type="Gramene" id="KOM37820">
    <property type="protein sequence ID" value="KOM37820"/>
    <property type="gene ID" value="LR48_Vigan03g120200"/>
</dbReference>
<evidence type="ECO:0000256" key="5">
    <source>
        <dbReference type="ARBA" id="ARBA00022679"/>
    </source>
</evidence>
<evidence type="ECO:0000256" key="4">
    <source>
        <dbReference type="ARBA" id="ARBA00022676"/>
    </source>
</evidence>
<keyword evidence="5" id="KW-0808">Transferase</keyword>
<dbReference type="PANTHER" id="PTHR46083:SF2">
    <property type="entry name" value="STARCH SYNTHASE 4, CHLOROPLASTIC_AMYLOPLASTIC-RELATED"/>
    <property type="match status" value="1"/>
</dbReference>
<keyword evidence="6" id="KW-0750">Starch biosynthesis</keyword>
<dbReference type="GO" id="GO:0019252">
    <property type="term" value="P:starch biosynthetic process"/>
    <property type="evidence" value="ECO:0007669"/>
    <property type="project" value="UniProtKB-UniPathway"/>
</dbReference>
<dbReference type="SUPFAM" id="SSF53756">
    <property type="entry name" value="UDP-Glycosyltransferase/glycogen phosphorylase"/>
    <property type="match status" value="1"/>
</dbReference>
<protein>
    <recommendedName>
        <fullName evidence="3">starch synthase</fullName>
        <ecNumber evidence="3">2.4.1.21</ecNumber>
    </recommendedName>
</protein>
<organism evidence="8 9">
    <name type="scientific">Phaseolus angularis</name>
    <name type="common">Azuki bean</name>
    <name type="synonym">Vigna angularis</name>
    <dbReference type="NCBI Taxonomy" id="3914"/>
    <lineage>
        <taxon>Eukaryota</taxon>
        <taxon>Viridiplantae</taxon>
        <taxon>Streptophyta</taxon>
        <taxon>Embryophyta</taxon>
        <taxon>Tracheophyta</taxon>
        <taxon>Spermatophyta</taxon>
        <taxon>Magnoliopsida</taxon>
        <taxon>eudicotyledons</taxon>
        <taxon>Gunneridae</taxon>
        <taxon>Pentapetalae</taxon>
        <taxon>rosids</taxon>
        <taxon>fabids</taxon>
        <taxon>Fabales</taxon>
        <taxon>Fabaceae</taxon>
        <taxon>Papilionoideae</taxon>
        <taxon>50 kb inversion clade</taxon>
        <taxon>NPAAA clade</taxon>
        <taxon>indigoferoid/millettioid clade</taxon>
        <taxon>Phaseoleae</taxon>
        <taxon>Vigna</taxon>
    </lineage>
</organism>